<gene>
    <name evidence="2" type="ORF">E5163_04450</name>
</gene>
<dbReference type="Proteomes" id="UP000308054">
    <property type="component" value="Unassembled WGS sequence"/>
</dbReference>
<dbReference type="AlphaFoldDB" id="A0A4S2H417"/>
<dbReference type="OrthoDB" id="6457937at2"/>
<dbReference type="GO" id="GO:0016491">
    <property type="term" value="F:oxidoreductase activity"/>
    <property type="evidence" value="ECO:0007669"/>
    <property type="project" value="UniProtKB-KW"/>
</dbReference>
<sequence length="366" mass="38686">MTDPYARHDAALAVLRPYGPNLANGFINHAPMVVEALAAMGRGDTALSWLRAEEHDLLPRAPAQPPIGAAGWREALGKPARFEAWAAFFAREIEMNGWRATLDRWARRLSAGYGTAAVHGVIRTAHAARALAWQDTALRRSELAQGLAVWAARYAPLAPDLPAPAFGTLPPHEALAAVTPVALHWRVRAGSITAGLANLARAPGFARETAGADLSEEPLATADALVCTFAELFLDAARNGYTAIVFAHAVTGAAAARNLLPLVGPGAQRALIAGAWQTGCALKAVFYPPAPGAGRPVPARRTPDRLAEAAAVHGDDHAIKLAEACLSAYARTGRRRLLKTIALALTLLEPREGEAADPTRLLETQT</sequence>
<organism evidence="2 3">
    <name type="scientific">Marinicauda algicola</name>
    <dbReference type="NCBI Taxonomy" id="2029849"/>
    <lineage>
        <taxon>Bacteria</taxon>
        <taxon>Pseudomonadati</taxon>
        <taxon>Pseudomonadota</taxon>
        <taxon>Alphaproteobacteria</taxon>
        <taxon>Maricaulales</taxon>
        <taxon>Maricaulaceae</taxon>
        <taxon>Marinicauda</taxon>
    </lineage>
</organism>
<name>A0A4S2H417_9PROT</name>
<dbReference type="InterPro" id="IPR025337">
    <property type="entry name" value="Questin_oxidase-like"/>
</dbReference>
<evidence type="ECO:0000256" key="1">
    <source>
        <dbReference type="ARBA" id="ARBA00023002"/>
    </source>
</evidence>
<protein>
    <submittedName>
        <fullName evidence="2">DUF4243 domain-containing protein</fullName>
    </submittedName>
</protein>
<accession>A0A4S2H417</accession>
<dbReference type="EMBL" id="SRXW01000001">
    <property type="protein sequence ID" value="TGY90377.1"/>
    <property type="molecule type" value="Genomic_DNA"/>
</dbReference>
<keyword evidence="1" id="KW-0560">Oxidoreductase</keyword>
<proteinExistence type="predicted"/>
<comment type="caution">
    <text evidence="2">The sequence shown here is derived from an EMBL/GenBank/DDBJ whole genome shotgun (WGS) entry which is preliminary data.</text>
</comment>
<dbReference type="RefSeq" id="WP_135994876.1">
    <property type="nucleotide sequence ID" value="NZ_CP071057.1"/>
</dbReference>
<dbReference type="Pfam" id="PF14027">
    <property type="entry name" value="Questin_oxidase"/>
    <property type="match status" value="1"/>
</dbReference>
<keyword evidence="3" id="KW-1185">Reference proteome</keyword>
<evidence type="ECO:0000313" key="3">
    <source>
        <dbReference type="Proteomes" id="UP000308054"/>
    </source>
</evidence>
<reference evidence="2 3" key="1">
    <citation type="journal article" date="2017" name="Int. J. Syst. Evol. Microbiol.">
        <title>Marinicauda algicola sp. nov., isolated from a marine red alga Rhodosorus marinus.</title>
        <authorList>
            <person name="Jeong S.E."/>
            <person name="Jeon S.H."/>
            <person name="Chun B.H."/>
            <person name="Kim D.W."/>
            <person name="Jeon C.O."/>
        </authorList>
    </citation>
    <scope>NUCLEOTIDE SEQUENCE [LARGE SCALE GENOMIC DNA]</scope>
    <source>
        <strain evidence="2 3">JCM 31718</strain>
    </source>
</reference>
<evidence type="ECO:0000313" key="2">
    <source>
        <dbReference type="EMBL" id="TGY90377.1"/>
    </source>
</evidence>